<feature type="compositionally biased region" description="Polar residues" evidence="2">
    <location>
        <begin position="513"/>
        <end position="523"/>
    </location>
</feature>
<feature type="compositionally biased region" description="Polar residues" evidence="2">
    <location>
        <begin position="592"/>
        <end position="612"/>
    </location>
</feature>
<reference evidence="5 7" key="2">
    <citation type="submission" date="2024-07" db="EMBL/GenBank/DDBJ databases">
        <authorList>
            <person name="Akdeniz Z."/>
        </authorList>
    </citation>
    <scope>NUCLEOTIDE SEQUENCE [LARGE SCALE GENOMIC DNA]</scope>
</reference>
<evidence type="ECO:0000313" key="5">
    <source>
        <dbReference type="EMBL" id="CAL6055041.1"/>
    </source>
</evidence>
<dbReference type="AlphaFoldDB" id="A0AA86NKX1"/>
<feature type="coiled-coil region" evidence="1">
    <location>
        <begin position="381"/>
        <end position="458"/>
    </location>
</feature>
<feature type="region of interest" description="Disordered" evidence="2">
    <location>
        <begin position="291"/>
        <end position="342"/>
    </location>
</feature>
<dbReference type="Proteomes" id="UP001642409">
    <property type="component" value="Unassembled WGS sequence"/>
</dbReference>
<feature type="compositionally biased region" description="Polar residues" evidence="2">
    <location>
        <begin position="291"/>
        <end position="304"/>
    </location>
</feature>
<dbReference type="EMBL" id="CATOUU010000662">
    <property type="protein sequence ID" value="CAI9939214.1"/>
    <property type="molecule type" value="Genomic_DNA"/>
</dbReference>
<organism evidence="3">
    <name type="scientific">Hexamita inflata</name>
    <dbReference type="NCBI Taxonomy" id="28002"/>
    <lineage>
        <taxon>Eukaryota</taxon>
        <taxon>Metamonada</taxon>
        <taxon>Diplomonadida</taxon>
        <taxon>Hexamitidae</taxon>
        <taxon>Hexamitinae</taxon>
        <taxon>Hexamita</taxon>
    </lineage>
</organism>
<protein>
    <submittedName>
        <fullName evidence="5">Hypothetical_protein</fullName>
    </submittedName>
</protein>
<evidence type="ECO:0000313" key="4">
    <source>
        <dbReference type="EMBL" id="CAI9939214.1"/>
    </source>
</evidence>
<evidence type="ECO:0000256" key="2">
    <source>
        <dbReference type="SAM" id="MobiDB-lite"/>
    </source>
</evidence>
<dbReference type="EMBL" id="CATOUU010000204">
    <property type="protein sequence ID" value="CAI9920883.1"/>
    <property type="molecule type" value="Genomic_DNA"/>
</dbReference>
<feature type="region of interest" description="Disordered" evidence="2">
    <location>
        <begin position="107"/>
        <end position="130"/>
    </location>
</feature>
<feature type="compositionally biased region" description="Polar residues" evidence="2">
    <location>
        <begin position="107"/>
        <end position="128"/>
    </location>
</feature>
<feature type="compositionally biased region" description="Low complexity" evidence="2">
    <location>
        <begin position="556"/>
        <end position="570"/>
    </location>
</feature>
<evidence type="ECO:0000313" key="3">
    <source>
        <dbReference type="EMBL" id="CAI9920883.1"/>
    </source>
</evidence>
<evidence type="ECO:0000313" key="6">
    <source>
        <dbReference type="EMBL" id="CAL6088375.1"/>
    </source>
</evidence>
<gene>
    <name evidence="4" type="ORF">HINF_LOCUS26859</name>
    <name evidence="5" type="ORF">HINF_LOCUS46357</name>
    <name evidence="6" type="ORF">HINF_LOCUS64097</name>
    <name evidence="3" type="ORF">HINF_LOCUS8528</name>
</gene>
<dbReference type="EMBL" id="CAXDID020000204">
    <property type="protein sequence ID" value="CAL6055041.1"/>
    <property type="molecule type" value="Genomic_DNA"/>
</dbReference>
<proteinExistence type="predicted"/>
<keyword evidence="7" id="KW-1185">Reference proteome</keyword>
<evidence type="ECO:0000313" key="7">
    <source>
        <dbReference type="Proteomes" id="UP001642409"/>
    </source>
</evidence>
<accession>A0AA86NKX1</accession>
<feature type="region of interest" description="Disordered" evidence="2">
    <location>
        <begin position="548"/>
        <end position="612"/>
    </location>
</feature>
<dbReference type="EMBL" id="CAXDID020000407">
    <property type="protein sequence ID" value="CAL6088375.1"/>
    <property type="molecule type" value="Genomic_DNA"/>
</dbReference>
<evidence type="ECO:0000256" key="1">
    <source>
        <dbReference type="SAM" id="Coils"/>
    </source>
</evidence>
<name>A0AA86NKX1_9EUKA</name>
<sequence>MNSAVLPKHQRDLIKLIRDSVASIKSRSIKQLLIQLCPELKQSFKDGNHSQYKTKLISCLRKCETACKKSEPQEYYKAVQLFNYIKTESDCFDVLVRCLDEHISPSTSPVQQNHAKMSSNIENSSPGTRKSLRQLHREQIPDYEDSHMLTIKKLKQEFKLIESPQELRESLNGSISQPKYEIDSIDYKDVMRPIIPSPKKASFNLRVKSKAEAAELSRRLDELNQSGTRPTLRQMKRQQEIFAQQNLKVANKPIEDGKIYVKPTKHSQFTIPQDPEQQLNSLTAPIYKDTITTTQSPPNKTLVLSPSKPVKPMRRPALIPPPSPSPLNQRFTPPPQSAKLPSKSPKIVLAQQQIKDQLFITDLNALDQNEFSPAQKILRNNVQMCEEAQRKRDKIEKLKQMKQRSQQNYNRNEITQTDKLNQNTKVNYTLKQKDGLELTDLEKNLNQETNQQINLMRTSIYNQTQTQVQNTLKQKPTSYKKQLIDTGIQHEVQLYSSDVQTDEESQPEMPAHTEQQTSPQTVVQNTQKQLRFFDNELNLTSLNQQNINEQAKPRKPQSTRQSPQQSPRSKLIQKYTQESKPVKPQKPRSARISGSPSLVSPSQPNDQIQRKSASKFATTLVPVNTSAMSSDPFLNLQRGLQVRKCNEIRQFLNQAAAFYQLVTNRLDLATSKNSIQMHVLEKISAFQLKIVHYHELVFKKSLLNQKIQVHFKKLKLQRTVLTMKTKLLNAKKKQNGKLIKPVMCARLQLKQITMHRLSFLKQIKLKLYIQGIKSHQLISIAIKTQRFLNLNRKLIHVESTKFKLEQIQAPKMKVTIQDVENIKQMITFDKIAKIKKQIDTLRTLNQNNKIIRTSPLHQKINNIPNLSLTLVKEKRKILLQKLQQQLRLKQTKTIELQIKQQYKELNTFKLKLQKKVDVRVRLLVELME</sequence>
<keyword evidence="1" id="KW-0175">Coiled coil</keyword>
<feature type="region of interest" description="Disordered" evidence="2">
    <location>
        <begin position="498"/>
        <end position="523"/>
    </location>
</feature>
<reference evidence="3" key="1">
    <citation type="submission" date="2023-06" db="EMBL/GenBank/DDBJ databases">
        <authorList>
            <person name="Kurt Z."/>
        </authorList>
    </citation>
    <scope>NUCLEOTIDE SEQUENCE</scope>
</reference>
<comment type="caution">
    <text evidence="3">The sequence shown here is derived from an EMBL/GenBank/DDBJ whole genome shotgun (WGS) entry which is preliminary data.</text>
</comment>